<evidence type="ECO:0000313" key="3">
    <source>
        <dbReference type="EMBL" id="PWR20524.1"/>
    </source>
</evidence>
<keyword evidence="4" id="KW-1185">Reference proteome</keyword>
<dbReference type="Pfam" id="PF22807">
    <property type="entry name" value="TrAA12"/>
    <property type="match status" value="2"/>
</dbReference>
<feature type="domain" description="Pyrroloquinoline quinone-dependent pyranose dehydrogenase beta-propeller" evidence="2">
    <location>
        <begin position="312"/>
        <end position="427"/>
    </location>
</feature>
<dbReference type="SUPFAM" id="SSF50952">
    <property type="entry name" value="Soluble quinoprotein glucose dehydrogenase"/>
    <property type="match status" value="1"/>
</dbReference>
<reference evidence="4" key="1">
    <citation type="submission" date="2018-05" db="EMBL/GenBank/DDBJ databases">
        <title>Zavarzinia sp. HR-AS.</title>
        <authorList>
            <person name="Lee Y."/>
            <person name="Jeon C.O."/>
        </authorList>
    </citation>
    <scope>NUCLEOTIDE SEQUENCE [LARGE SCALE GENOMIC DNA]</scope>
    <source>
        <strain evidence="4">DSM 1231</strain>
    </source>
</reference>
<dbReference type="Proteomes" id="UP000246077">
    <property type="component" value="Unassembled WGS sequence"/>
</dbReference>
<sequence>MTAMKRTGRSDRCGHSPDHRAIRLTASCAVAAVIVTLAAQGPALAAPGETIAVDPAGLPPPHATSSAYNAPREVDRPAGAVPSVPPGFNATLFADGLSHARALIVAPDGAVLLAQSRDGVITRLVDADGDGRAETRSDYVTGLDLPHGLAFQGDRLFIADAYGVWQLPYRSGPAAAQAPERITAEGDFGETGGHWTRNLAFGADGRQFFVAIGSEGNLAEEAEPRATIRRYDAAGGKGATFAAGLRNPVGLAVHPETGALWTVVNERDGLGDDLVPDYLAEVVEGGFYGWPYAYLGLPDPRFGDRRPDLVAKSRQPEVLFRSHSAPLGLVFYTGDRFPAEYQGDAFVALHGSWNAGVARGYQVARVDFAGGRPVANRYEIFVDGFRTDAPGGPGRASVWGRPAGLAVAADGALLVADDAGGTLWHIAYKGQ</sequence>
<proteinExistence type="predicted"/>
<feature type="signal peptide" evidence="1">
    <location>
        <begin position="1"/>
        <end position="45"/>
    </location>
</feature>
<dbReference type="InterPro" id="IPR011041">
    <property type="entry name" value="Quinoprot_gluc/sorb_DH_b-prop"/>
</dbReference>
<comment type="caution">
    <text evidence="3">The sequence shown here is derived from an EMBL/GenBank/DDBJ whole genome shotgun (WGS) entry which is preliminary data.</text>
</comment>
<dbReference type="OrthoDB" id="9770043at2"/>
<gene>
    <name evidence="3" type="ORF">DKG75_10980</name>
</gene>
<organism evidence="3 4">
    <name type="scientific">Zavarzinia compransoris</name>
    <dbReference type="NCBI Taxonomy" id="1264899"/>
    <lineage>
        <taxon>Bacteria</taxon>
        <taxon>Pseudomonadati</taxon>
        <taxon>Pseudomonadota</taxon>
        <taxon>Alphaproteobacteria</taxon>
        <taxon>Rhodospirillales</taxon>
        <taxon>Zavarziniaceae</taxon>
        <taxon>Zavarzinia</taxon>
    </lineage>
</organism>
<feature type="chain" id="PRO_5016467321" evidence="1">
    <location>
        <begin position="46"/>
        <end position="431"/>
    </location>
</feature>
<dbReference type="Gene3D" id="2.120.10.30">
    <property type="entry name" value="TolB, C-terminal domain"/>
    <property type="match status" value="1"/>
</dbReference>
<dbReference type="InterPro" id="IPR011042">
    <property type="entry name" value="6-blade_b-propeller_TolB-like"/>
</dbReference>
<dbReference type="PANTHER" id="PTHR33546">
    <property type="entry name" value="LARGE, MULTIFUNCTIONAL SECRETED PROTEIN-RELATED"/>
    <property type="match status" value="1"/>
</dbReference>
<accession>A0A317E285</accession>
<keyword evidence="1" id="KW-0732">Signal</keyword>
<dbReference type="InterPro" id="IPR054539">
    <property type="entry name" value="Beta-prop_PDH"/>
</dbReference>
<evidence type="ECO:0000256" key="1">
    <source>
        <dbReference type="SAM" id="SignalP"/>
    </source>
</evidence>
<protein>
    <submittedName>
        <fullName evidence="3">Sorbosone dehydrogenase</fullName>
    </submittedName>
</protein>
<dbReference type="PANTHER" id="PTHR33546:SF1">
    <property type="entry name" value="LARGE, MULTIFUNCTIONAL SECRETED PROTEIN"/>
    <property type="match status" value="1"/>
</dbReference>
<dbReference type="EMBL" id="QGLF01000003">
    <property type="protein sequence ID" value="PWR20524.1"/>
    <property type="molecule type" value="Genomic_DNA"/>
</dbReference>
<feature type="domain" description="Pyrroloquinoline quinone-dependent pyranose dehydrogenase beta-propeller" evidence="2">
    <location>
        <begin position="82"/>
        <end position="270"/>
    </location>
</feature>
<evidence type="ECO:0000313" key="4">
    <source>
        <dbReference type="Proteomes" id="UP000246077"/>
    </source>
</evidence>
<dbReference type="AlphaFoldDB" id="A0A317E285"/>
<evidence type="ECO:0000259" key="2">
    <source>
        <dbReference type="Pfam" id="PF22807"/>
    </source>
</evidence>
<name>A0A317E285_9PROT</name>